<protein>
    <submittedName>
        <fullName evidence="1">DUF4130 domain-containing protein</fullName>
    </submittedName>
</protein>
<organism evidence="1 2">
    <name type="scientific">Candidatus Methanomarinus sp</name>
    <dbReference type="NCBI Taxonomy" id="3386244"/>
    <lineage>
        <taxon>Archaea</taxon>
        <taxon>Methanobacteriati</taxon>
        <taxon>Methanobacteriota</taxon>
        <taxon>Stenosarchaea group</taxon>
        <taxon>Methanomicrobia</taxon>
        <taxon>Methanosarcinales</taxon>
        <taxon>ANME-2 cluster</taxon>
        <taxon>Candidatus Methanocomedenaceae</taxon>
        <taxon>Candidatus Methanomarinus</taxon>
    </lineage>
</organism>
<name>A0AC61S9E7_9EURY</name>
<evidence type="ECO:0000313" key="1">
    <source>
        <dbReference type="EMBL" id="TKY91321.1"/>
    </source>
</evidence>
<comment type="caution">
    <text evidence="1">The sequence shown here is derived from an EMBL/GenBank/DDBJ whole genome shotgun (WGS) entry which is preliminary data.</text>
</comment>
<dbReference type="EMBL" id="QYBA01000217">
    <property type="protein sequence ID" value="TKY91321.1"/>
    <property type="molecule type" value="Genomic_DNA"/>
</dbReference>
<reference evidence="1" key="1">
    <citation type="submission" date="2018-09" db="EMBL/GenBank/DDBJ databases">
        <title>A genomic encyclopedia of anaerobic methanotrophic archaea.</title>
        <authorList>
            <person name="Skennerton C.T."/>
            <person name="Chadwick G.L."/>
            <person name="Laso-Perez R."/>
            <person name="Leu A.O."/>
            <person name="Speth D.R."/>
            <person name="Yu H."/>
            <person name="Morgan-Lang C."/>
            <person name="Hatzenpichler R."/>
            <person name="Goudeau D."/>
            <person name="Malmstrom R."/>
            <person name="Woyke T."/>
            <person name="Hallam S."/>
            <person name="Tyson G.W."/>
            <person name="Wegener G."/>
            <person name="Boetius A."/>
            <person name="Orphan V.J."/>
        </authorList>
    </citation>
    <scope>NUCLEOTIDE SEQUENCE</scope>
    <source>
        <strain evidence="1">CONS3730D10UFb2</strain>
    </source>
</reference>
<accession>A0AC61S9E7</accession>
<sequence>MIIAFRVSVNGVLLACAKLKEKPEAELLFANNKHEIQQKLKFSNVRDEVIYLGFDRQRATAGLITEILGKRPARMSRTDPAPIKYIDLILRNRDANPAELVHLLVSCCGKMEMLYSKKTQLARRYYRYMRDVSASWQRLCMLARPCFINGILTVRIDSQHDVGDIFCRWLAKKNPDVPVAVIHGKDAWVGNGKLVGLGGFIKTTAKFVDNLKGPEQDTGIKTDIEVEELWDIFYDSQMIETRRNRTLAKKMQPKGVSDLYGMTKKDRYKVEHGIANCTLDRFM</sequence>
<evidence type="ECO:0000313" key="2">
    <source>
        <dbReference type="Proteomes" id="UP000315423"/>
    </source>
</evidence>
<gene>
    <name evidence="1" type="ORF">C5S46_06455</name>
</gene>
<proteinExistence type="predicted"/>
<dbReference type="Proteomes" id="UP000315423">
    <property type="component" value="Unassembled WGS sequence"/>
</dbReference>